<dbReference type="InterPro" id="IPR015881">
    <property type="entry name" value="ARHD_Rieske_2Fe_2S"/>
</dbReference>
<dbReference type="OrthoDB" id="9800776at2"/>
<keyword evidence="2" id="KW-0479">Metal-binding</keyword>
<evidence type="ECO:0000256" key="3">
    <source>
        <dbReference type="ARBA" id="ARBA00023002"/>
    </source>
</evidence>
<dbReference type="PANTHER" id="PTHR21266:SF59">
    <property type="entry name" value="BLR4922 PROTEIN"/>
    <property type="match status" value="1"/>
</dbReference>
<dbReference type="PROSITE" id="PS00570">
    <property type="entry name" value="RING_HYDROXYL_ALPHA"/>
    <property type="match status" value="1"/>
</dbReference>
<dbReference type="GO" id="GO:0005506">
    <property type="term" value="F:iron ion binding"/>
    <property type="evidence" value="ECO:0007669"/>
    <property type="project" value="InterPro"/>
</dbReference>
<dbReference type="Pfam" id="PF19301">
    <property type="entry name" value="LigXa_C"/>
    <property type="match status" value="1"/>
</dbReference>
<evidence type="ECO:0000259" key="6">
    <source>
        <dbReference type="PROSITE" id="PS51296"/>
    </source>
</evidence>
<evidence type="ECO:0000313" key="8">
    <source>
        <dbReference type="Proteomes" id="UP000229498"/>
    </source>
</evidence>
<comment type="caution">
    <text evidence="7">The sequence shown here is derived from an EMBL/GenBank/DDBJ whole genome shotgun (WGS) entry which is preliminary data.</text>
</comment>
<evidence type="ECO:0000256" key="1">
    <source>
        <dbReference type="ARBA" id="ARBA00022714"/>
    </source>
</evidence>
<dbReference type="Gene3D" id="2.102.10.10">
    <property type="entry name" value="Rieske [2Fe-2S] iron-sulphur domain"/>
    <property type="match status" value="1"/>
</dbReference>
<gene>
    <name evidence="7" type="ORF">CVT23_17870</name>
</gene>
<dbReference type="SUPFAM" id="SSF55961">
    <property type="entry name" value="Bet v1-like"/>
    <property type="match status" value="1"/>
</dbReference>
<dbReference type="InterPro" id="IPR050584">
    <property type="entry name" value="Cholesterol_7-desaturase"/>
</dbReference>
<dbReference type="PROSITE" id="PS51296">
    <property type="entry name" value="RIESKE"/>
    <property type="match status" value="1"/>
</dbReference>
<keyword evidence="1" id="KW-0001">2Fe-2S</keyword>
<dbReference type="InterPro" id="IPR045623">
    <property type="entry name" value="LigXa_C"/>
</dbReference>
<feature type="domain" description="Rieske" evidence="6">
    <location>
        <begin position="27"/>
        <end position="137"/>
    </location>
</feature>
<accession>A0A2M9FY28</accession>
<keyword evidence="3" id="KW-0560">Oxidoreductase</keyword>
<dbReference type="CDD" id="cd03479">
    <property type="entry name" value="Rieske_RO_Alpha_PhDO_like"/>
    <property type="match status" value="1"/>
</dbReference>
<dbReference type="InterPro" id="IPR017941">
    <property type="entry name" value="Rieske_2Fe-2S"/>
</dbReference>
<keyword evidence="8" id="KW-1185">Reference proteome</keyword>
<evidence type="ECO:0000256" key="2">
    <source>
        <dbReference type="ARBA" id="ARBA00022723"/>
    </source>
</evidence>
<dbReference type="RefSeq" id="WP_109794799.1">
    <property type="nucleotide sequence ID" value="NZ_PHIG01000047.1"/>
</dbReference>
<evidence type="ECO:0000313" key="7">
    <source>
        <dbReference type="EMBL" id="PJK28354.1"/>
    </source>
</evidence>
<dbReference type="EMBL" id="PHIG01000047">
    <property type="protein sequence ID" value="PJK28354.1"/>
    <property type="molecule type" value="Genomic_DNA"/>
</dbReference>
<organism evidence="7 8">
    <name type="scientific">Minwuia thermotolerans</name>
    <dbReference type="NCBI Taxonomy" id="2056226"/>
    <lineage>
        <taxon>Bacteria</taxon>
        <taxon>Pseudomonadati</taxon>
        <taxon>Pseudomonadota</taxon>
        <taxon>Alphaproteobacteria</taxon>
        <taxon>Minwuiales</taxon>
        <taxon>Minwuiaceae</taxon>
        <taxon>Minwuia</taxon>
    </lineage>
</organism>
<evidence type="ECO:0000256" key="4">
    <source>
        <dbReference type="ARBA" id="ARBA00023004"/>
    </source>
</evidence>
<dbReference type="InterPro" id="IPR036922">
    <property type="entry name" value="Rieske_2Fe-2S_sf"/>
</dbReference>
<dbReference type="GO" id="GO:0016491">
    <property type="term" value="F:oxidoreductase activity"/>
    <property type="evidence" value="ECO:0007669"/>
    <property type="project" value="UniProtKB-KW"/>
</dbReference>
<dbReference type="AlphaFoldDB" id="A0A2M9FY28"/>
<keyword evidence="5" id="KW-0411">Iron-sulfur</keyword>
<dbReference type="SUPFAM" id="SSF50022">
    <property type="entry name" value="ISP domain"/>
    <property type="match status" value="1"/>
</dbReference>
<name>A0A2M9FY28_9PROT</name>
<dbReference type="PANTHER" id="PTHR21266">
    <property type="entry name" value="IRON-SULFUR DOMAIN CONTAINING PROTEIN"/>
    <property type="match status" value="1"/>
</dbReference>
<dbReference type="Pfam" id="PF00355">
    <property type="entry name" value="Rieske"/>
    <property type="match status" value="1"/>
</dbReference>
<proteinExistence type="predicted"/>
<dbReference type="GO" id="GO:0051537">
    <property type="term" value="F:2 iron, 2 sulfur cluster binding"/>
    <property type="evidence" value="ECO:0007669"/>
    <property type="project" value="UniProtKB-KW"/>
</dbReference>
<keyword evidence="4" id="KW-0408">Iron</keyword>
<reference evidence="7 8" key="1">
    <citation type="submission" date="2017-11" db="EMBL/GenBank/DDBJ databases">
        <title>Draft genome sequence of Rhizobiales bacterium SY3-13.</title>
        <authorList>
            <person name="Sun C."/>
        </authorList>
    </citation>
    <scope>NUCLEOTIDE SEQUENCE [LARGE SCALE GENOMIC DNA]</scope>
    <source>
        <strain evidence="7 8">SY3-13</strain>
    </source>
</reference>
<evidence type="ECO:0000256" key="5">
    <source>
        <dbReference type="ARBA" id="ARBA00023014"/>
    </source>
</evidence>
<dbReference type="Gene3D" id="3.90.380.10">
    <property type="entry name" value="Naphthalene 1,2-dioxygenase Alpha Subunit, Chain A, domain 1"/>
    <property type="match status" value="1"/>
</dbReference>
<sequence length="439" mass="49679">MLTPEENELLTRTGPGTPMGELFRRFWQPVALAEEVAAPDQPPKRMKLMGEDLLLFRQSDGRVGLVEPRCAHRGADLYFGRNEECGLRCVYHGWKFDADGRCVDVPNMQPGRARDNIMKTARIRSYPVREWGGQIWAWFGPEGMEPELPMVEWALVPPENRYISKKLQECNWAQSLEGAIDTAHFSYVHRVLSEEGTGKPVYLDKRQQWIHEDGAPTFEVIGHDGGLVMGGARRADPGELYWRISQYLVPNHSLAPGTFPGEPYAAQSWMPVDDENCWIFTVTWCPDRPISDEELERYDSGRSVHAMVDENYVPHRNRANEYMLDRELQRTRLFMGITGLSEQDAAIQDSQGRIADRARETLTPSDAGIVQFRKLVLGLARDLQQGIEPPQAQRPEVYACHSGGAVEPEDVSFGEVLERRFGHPTAHATDLLPGRQAAE</sequence>
<protein>
    <submittedName>
        <fullName evidence="7">Ring-hydroxylating oxygenase subunit alpha</fullName>
    </submittedName>
</protein>
<dbReference type="Proteomes" id="UP000229498">
    <property type="component" value="Unassembled WGS sequence"/>
</dbReference>